<dbReference type="VEuPathDB" id="TriTrypDB:Tb427_000308600"/>
<keyword evidence="5" id="KW-0325">Glycoprotein</keyword>
<evidence type="ECO:0000256" key="8">
    <source>
        <dbReference type="SAM" id="SignalP"/>
    </source>
</evidence>
<keyword evidence="3" id="KW-0336">GPI-anchor</keyword>
<evidence type="ECO:0000256" key="2">
    <source>
        <dbReference type="ARBA" id="ARBA00022475"/>
    </source>
</evidence>
<dbReference type="GO" id="GO:0042783">
    <property type="term" value="P:symbiont-mediated evasion of host immune response"/>
    <property type="evidence" value="ECO:0007669"/>
    <property type="project" value="InterPro"/>
</dbReference>
<dbReference type="Gene3D" id="3.90.150.10">
    <property type="entry name" value="Variant Surface Glycoprotein, subunit A domain 1"/>
    <property type="match status" value="1"/>
</dbReference>
<keyword evidence="4" id="KW-0472">Membrane</keyword>
<evidence type="ECO:0000259" key="9">
    <source>
        <dbReference type="Pfam" id="PF00913"/>
    </source>
</evidence>
<protein>
    <submittedName>
        <fullName evidence="10">Variant surface glycoprotein 1125.1193</fullName>
    </submittedName>
</protein>
<keyword evidence="8" id="KW-0732">Signal</keyword>
<evidence type="ECO:0000256" key="1">
    <source>
        <dbReference type="ARBA" id="ARBA00004609"/>
    </source>
</evidence>
<feature type="compositionally biased region" description="Basic and acidic residues" evidence="7">
    <location>
        <begin position="394"/>
        <end position="412"/>
    </location>
</feature>
<keyword evidence="6" id="KW-0449">Lipoprotein</keyword>
<feature type="compositionally biased region" description="Basic and acidic residues" evidence="7">
    <location>
        <begin position="437"/>
        <end position="461"/>
    </location>
</feature>
<evidence type="ECO:0000256" key="4">
    <source>
        <dbReference type="ARBA" id="ARBA00023136"/>
    </source>
</evidence>
<dbReference type="GO" id="GO:0005886">
    <property type="term" value="C:plasma membrane"/>
    <property type="evidence" value="ECO:0007669"/>
    <property type="project" value="UniProtKB-SubCell"/>
</dbReference>
<feature type="chain" id="PRO_5013289275" evidence="8">
    <location>
        <begin position="22"/>
        <end position="461"/>
    </location>
</feature>
<dbReference type="Pfam" id="PF00913">
    <property type="entry name" value="Trypan_glycop"/>
    <property type="match status" value="1"/>
</dbReference>
<evidence type="ECO:0000313" key="10">
    <source>
        <dbReference type="EMBL" id="APD73436.1"/>
    </source>
</evidence>
<dbReference type="Gene3D" id="1.10.470.10">
    <property type="entry name" value="Variant Surface Glycoprotein, subunit A, domain 2"/>
    <property type="match status" value="1"/>
</dbReference>
<evidence type="ECO:0000256" key="5">
    <source>
        <dbReference type="ARBA" id="ARBA00023180"/>
    </source>
</evidence>
<keyword evidence="2" id="KW-1003">Cell membrane</keyword>
<dbReference type="GO" id="GO:0098552">
    <property type="term" value="C:side of membrane"/>
    <property type="evidence" value="ECO:0007669"/>
    <property type="project" value="UniProtKB-KW"/>
</dbReference>
<evidence type="ECO:0000256" key="6">
    <source>
        <dbReference type="ARBA" id="ARBA00023288"/>
    </source>
</evidence>
<comment type="subcellular location">
    <subcellularLocation>
        <location evidence="1">Cell membrane</location>
        <topology evidence="1">Lipid-anchor</topology>
        <topology evidence="1">GPI-anchor</topology>
    </subcellularLocation>
</comment>
<feature type="domain" description="Trypanosome variant surface glycoprotein A-type N-terminal" evidence="9">
    <location>
        <begin position="9"/>
        <end position="373"/>
    </location>
</feature>
<feature type="region of interest" description="Disordered" evidence="7">
    <location>
        <begin position="394"/>
        <end position="461"/>
    </location>
</feature>
<evidence type="ECO:0000256" key="3">
    <source>
        <dbReference type="ARBA" id="ARBA00022622"/>
    </source>
</evidence>
<dbReference type="SUPFAM" id="SSF58087">
    <property type="entry name" value="Variant surface glycoprotein (N-terminal domain)"/>
    <property type="match status" value="1"/>
</dbReference>
<name>A0A1J0R6Q4_9TRYP</name>
<proteinExistence type="predicted"/>
<organism evidence="10">
    <name type="scientific">Trypanosoma brucei</name>
    <dbReference type="NCBI Taxonomy" id="5691"/>
    <lineage>
        <taxon>Eukaryota</taxon>
        <taxon>Discoba</taxon>
        <taxon>Euglenozoa</taxon>
        <taxon>Kinetoplastea</taxon>
        <taxon>Metakinetoplastina</taxon>
        <taxon>Trypanosomatida</taxon>
        <taxon>Trypanosomatidae</taxon>
        <taxon>Trypanosoma</taxon>
    </lineage>
</organism>
<reference evidence="10" key="1">
    <citation type="submission" date="2016-08" db="EMBL/GenBank/DDBJ databases">
        <title>VSG repertoire of Trypanosoma brucei EATRO 1125.</title>
        <authorList>
            <person name="Cross G.A."/>
        </authorList>
    </citation>
    <scope>NUCLEOTIDE SEQUENCE</scope>
    <source>
        <strain evidence="10">EATRO 1125</strain>
    </source>
</reference>
<dbReference type="InterPro" id="IPR001812">
    <property type="entry name" value="Trypano_VSG_A_N_dom"/>
</dbReference>
<sequence length="461" mass="50222">MHLATFLLALRLGVILKVAVATHYPMQHAAWKPACELVADLRHISSIGFTSLTNKDATAKSAKTASLIAQLYGVSNKDKSQEYEATALSIALSRYEQQERTSFMTAVKTAIEATESANNLAGAIVGTIDVFAVTKHDSVYCLGNANGAGDDTAAKGTYGCSYNLNALTSSATLLADNNINDRGYAKLTDDTTGNSITSTTTTKCILAEHGSANTDFSNSGGSYNKLIGGLFDFGTHQKFKRQGYATVPNRVNRQTDGPHTNAFHEFVALKQSFTAAPTTDGAALITNIVNNGMLKTAIAEQLALRKHEKKTSTHDKEAEQIIKEKYKLEGNTIKELWENIKKSEVADITKTDGSKKQIQQINGDDILLQTIALYNAKALEDIYRLEAAAAEKPTLKTTKEKTPTAEQCKQHETTGPCQKEGCEFDETKTPKCFPKPSETKEEKKEEKDKKTDSKCTAKEQK</sequence>
<accession>A0A1J0R6Q4</accession>
<dbReference type="AlphaFoldDB" id="A0A1J0R6Q4"/>
<evidence type="ECO:0000256" key="7">
    <source>
        <dbReference type="SAM" id="MobiDB-lite"/>
    </source>
</evidence>
<feature type="signal peptide" evidence="8">
    <location>
        <begin position="1"/>
        <end position="21"/>
    </location>
</feature>
<feature type="compositionally biased region" description="Basic and acidic residues" evidence="7">
    <location>
        <begin position="420"/>
        <end position="429"/>
    </location>
</feature>
<dbReference type="EMBL" id="KX699480">
    <property type="protein sequence ID" value="APD73436.1"/>
    <property type="molecule type" value="Genomic_DNA"/>
</dbReference>